<gene>
    <name evidence="2" type="ORF">DRV85_09845</name>
</gene>
<dbReference type="InterPro" id="IPR016032">
    <property type="entry name" value="Sig_transdc_resp-reg_C-effctor"/>
</dbReference>
<comment type="caution">
    <text evidence="2">The sequence shown here is derived from an EMBL/GenBank/DDBJ whole genome shotgun (WGS) entry which is preliminary data.</text>
</comment>
<dbReference type="SMART" id="SM00421">
    <property type="entry name" value="HTH_LUXR"/>
    <property type="match status" value="1"/>
</dbReference>
<evidence type="ECO:0000313" key="2">
    <source>
        <dbReference type="EMBL" id="RBI84959.1"/>
    </source>
</evidence>
<reference evidence="2 3" key="1">
    <citation type="submission" date="2018-07" db="EMBL/GenBank/DDBJ databases">
        <title>Rhodosalinus sp. strain E84T genomic sequence and assembly.</title>
        <authorList>
            <person name="Liu Z.-W."/>
            <person name="Lu D.-C."/>
        </authorList>
    </citation>
    <scope>NUCLEOTIDE SEQUENCE [LARGE SCALE GENOMIC DNA]</scope>
    <source>
        <strain evidence="2 3">E84</strain>
    </source>
</reference>
<dbReference type="RefSeq" id="WP_113289287.1">
    <property type="nucleotide sequence ID" value="NZ_QNTQ01000008.1"/>
</dbReference>
<dbReference type="SUPFAM" id="SSF46894">
    <property type="entry name" value="C-terminal effector domain of the bipartite response regulators"/>
    <property type="match status" value="1"/>
</dbReference>
<dbReference type="EMBL" id="QNTQ01000008">
    <property type="protein sequence ID" value="RBI84959.1"/>
    <property type="molecule type" value="Genomic_DNA"/>
</dbReference>
<organism evidence="2 3">
    <name type="scientific">Rhodosalinus halophilus</name>
    <dbReference type="NCBI Taxonomy" id="2259333"/>
    <lineage>
        <taxon>Bacteria</taxon>
        <taxon>Pseudomonadati</taxon>
        <taxon>Pseudomonadota</taxon>
        <taxon>Alphaproteobacteria</taxon>
        <taxon>Rhodobacterales</taxon>
        <taxon>Paracoccaceae</taxon>
        <taxon>Rhodosalinus</taxon>
    </lineage>
</organism>
<evidence type="ECO:0000259" key="1">
    <source>
        <dbReference type="SMART" id="SM00421"/>
    </source>
</evidence>
<name>A0A365U800_9RHOB</name>
<dbReference type="GO" id="GO:0003677">
    <property type="term" value="F:DNA binding"/>
    <property type="evidence" value="ECO:0007669"/>
    <property type="project" value="InterPro"/>
</dbReference>
<accession>A0A365U800</accession>
<dbReference type="Gene3D" id="1.10.10.10">
    <property type="entry name" value="Winged helix-like DNA-binding domain superfamily/Winged helix DNA-binding domain"/>
    <property type="match status" value="1"/>
</dbReference>
<dbReference type="OrthoDB" id="54411at2"/>
<dbReference type="InterPro" id="IPR000792">
    <property type="entry name" value="Tscrpt_reg_LuxR_C"/>
</dbReference>
<feature type="domain" description="HTH luxR-type" evidence="1">
    <location>
        <begin position="246"/>
        <end position="303"/>
    </location>
</feature>
<dbReference type="InterPro" id="IPR036388">
    <property type="entry name" value="WH-like_DNA-bd_sf"/>
</dbReference>
<dbReference type="Pfam" id="PF00196">
    <property type="entry name" value="GerE"/>
    <property type="match status" value="1"/>
</dbReference>
<dbReference type="GO" id="GO:0006355">
    <property type="term" value="P:regulation of DNA-templated transcription"/>
    <property type="evidence" value="ECO:0007669"/>
    <property type="project" value="InterPro"/>
</dbReference>
<dbReference type="Proteomes" id="UP000253370">
    <property type="component" value="Unassembled WGS sequence"/>
</dbReference>
<sequence length="314" mass="34064">MEIDLDCARTLAGLQRRLLDLEADPDTVGALLGEVARLVDADAAMAAWLNEGVPLFATWNAGPQIEAYFARTFAGVDRDGNIRSTDPDLDRINLTRRQMGDGVRHESSLAGRAMIENAAFHREAFRPVGMNHVIGMTTRLDVGEAVFAMGYARHDAPALVGGRAEIVLNLLLPAFASAFGALDRGARNFDRLQTAIAQSDMDVSVRDDDDGGSEAFLCLPLPSPEAGYLSVSPPDAGTLAARLAQTYGLTPRQQDTAECLLDGLSTRDVAARLGIRVNTARRHCEAVLHRTGARRRSELNRMARTLSRKSRGKR</sequence>
<evidence type="ECO:0000313" key="3">
    <source>
        <dbReference type="Proteomes" id="UP000253370"/>
    </source>
</evidence>
<keyword evidence="3" id="KW-1185">Reference proteome</keyword>
<dbReference type="AlphaFoldDB" id="A0A365U800"/>
<protein>
    <recommendedName>
        <fullName evidence="1">HTH luxR-type domain-containing protein</fullName>
    </recommendedName>
</protein>
<proteinExistence type="predicted"/>